<sequence length="94" mass="11024">MVTFTTGDEVSNTVKSLRATFFEGVTRPLEFRKQQLKQLYRLLEDNEDALTEAVYKDLRKGRNEFLIGEMNTPKEEILYMLKARHRWSSAAFTC</sequence>
<dbReference type="Gene3D" id="3.40.605.10">
    <property type="entry name" value="Aldehyde Dehydrogenase, Chain A, domain 1"/>
    <property type="match status" value="1"/>
</dbReference>
<evidence type="ECO:0000256" key="1">
    <source>
        <dbReference type="ARBA" id="ARBA00023002"/>
    </source>
</evidence>
<comment type="caution">
    <text evidence="2">The sequence shown here is derived from an EMBL/GenBank/DDBJ whole genome shotgun (WGS) entry which is preliminary data.</text>
</comment>
<reference evidence="2 3" key="1">
    <citation type="journal article" date="2017" name="Mycologia">
        <title>Bifiguratus adelaidae, gen. et sp. nov., a new member of Mucoromycotina in endophytic and soil-dwelling habitats.</title>
        <authorList>
            <person name="Torres-Cruz T.J."/>
            <person name="Billingsley Tobias T.L."/>
            <person name="Almatruk M."/>
            <person name="Hesse C."/>
            <person name="Kuske C.R."/>
            <person name="Desiro A."/>
            <person name="Benucci G.M."/>
            <person name="Bonito G."/>
            <person name="Stajich J.E."/>
            <person name="Dunlap C."/>
            <person name="Arnold A.E."/>
            <person name="Porras-Alfaro A."/>
        </authorList>
    </citation>
    <scope>NUCLEOTIDE SEQUENCE [LARGE SCALE GENOMIC DNA]</scope>
    <source>
        <strain evidence="2 3">AZ0501</strain>
    </source>
</reference>
<keyword evidence="3" id="KW-1185">Reference proteome</keyword>
<name>A0A261XXX4_9FUNG</name>
<accession>A0A261XXX4</accession>
<evidence type="ECO:0000313" key="2">
    <source>
        <dbReference type="EMBL" id="OZJ03219.1"/>
    </source>
</evidence>
<dbReference type="PANTHER" id="PTHR43570:SF16">
    <property type="entry name" value="ALDEHYDE DEHYDROGENASE TYPE III, ISOFORM Q"/>
    <property type="match status" value="1"/>
</dbReference>
<dbReference type="OrthoDB" id="440325at2759"/>
<dbReference type="PANTHER" id="PTHR43570">
    <property type="entry name" value="ALDEHYDE DEHYDROGENASE"/>
    <property type="match status" value="1"/>
</dbReference>
<dbReference type="InterPro" id="IPR016161">
    <property type="entry name" value="Ald_DH/histidinol_DH"/>
</dbReference>
<dbReference type="Proteomes" id="UP000242875">
    <property type="component" value="Unassembled WGS sequence"/>
</dbReference>
<protein>
    <recommendedName>
        <fullName evidence="4">Aldehyde dehydrogenase domain-containing protein</fullName>
    </recommendedName>
</protein>
<dbReference type="GO" id="GO:0006081">
    <property type="term" value="P:aldehyde metabolic process"/>
    <property type="evidence" value="ECO:0007669"/>
    <property type="project" value="InterPro"/>
</dbReference>
<dbReference type="InterPro" id="IPR012394">
    <property type="entry name" value="Aldehyde_DH_NAD(P)"/>
</dbReference>
<dbReference type="AlphaFoldDB" id="A0A261XXX4"/>
<evidence type="ECO:0008006" key="4">
    <source>
        <dbReference type="Google" id="ProtNLM"/>
    </source>
</evidence>
<proteinExistence type="predicted"/>
<dbReference type="EMBL" id="MVBO01000097">
    <property type="protein sequence ID" value="OZJ03219.1"/>
    <property type="molecule type" value="Genomic_DNA"/>
</dbReference>
<dbReference type="GO" id="GO:0004029">
    <property type="term" value="F:aldehyde dehydrogenase (NAD+) activity"/>
    <property type="evidence" value="ECO:0007669"/>
    <property type="project" value="TreeGrafter"/>
</dbReference>
<organism evidence="2 3">
    <name type="scientific">Bifiguratus adelaidae</name>
    <dbReference type="NCBI Taxonomy" id="1938954"/>
    <lineage>
        <taxon>Eukaryota</taxon>
        <taxon>Fungi</taxon>
        <taxon>Fungi incertae sedis</taxon>
        <taxon>Mucoromycota</taxon>
        <taxon>Mucoromycotina</taxon>
        <taxon>Endogonomycetes</taxon>
        <taxon>Endogonales</taxon>
        <taxon>Endogonales incertae sedis</taxon>
        <taxon>Bifiguratus</taxon>
    </lineage>
</organism>
<gene>
    <name evidence="2" type="ORF">BZG36_04527</name>
</gene>
<dbReference type="InterPro" id="IPR016162">
    <property type="entry name" value="Ald_DH_N"/>
</dbReference>
<evidence type="ECO:0000313" key="3">
    <source>
        <dbReference type="Proteomes" id="UP000242875"/>
    </source>
</evidence>
<dbReference type="SUPFAM" id="SSF53720">
    <property type="entry name" value="ALDH-like"/>
    <property type="match status" value="1"/>
</dbReference>
<dbReference type="GO" id="GO:0005737">
    <property type="term" value="C:cytoplasm"/>
    <property type="evidence" value="ECO:0007669"/>
    <property type="project" value="TreeGrafter"/>
</dbReference>
<keyword evidence="1" id="KW-0560">Oxidoreductase</keyword>